<dbReference type="SMART" id="SM00271">
    <property type="entry name" value="DnaJ"/>
    <property type="match status" value="1"/>
</dbReference>
<dbReference type="InterPro" id="IPR018253">
    <property type="entry name" value="DnaJ_domain_CS"/>
</dbReference>
<dbReference type="AlphaFoldDB" id="A0A1F5IQC6"/>
<feature type="domain" description="J" evidence="6">
    <location>
        <begin position="5"/>
        <end position="69"/>
    </location>
</feature>
<dbReference type="GO" id="GO:0005737">
    <property type="term" value="C:cytoplasm"/>
    <property type="evidence" value="ECO:0007669"/>
    <property type="project" value="TreeGrafter"/>
</dbReference>
<dbReference type="Pfam" id="PF00226">
    <property type="entry name" value="DnaJ"/>
    <property type="match status" value="1"/>
</dbReference>
<dbReference type="PANTHER" id="PTHR43096:SF52">
    <property type="entry name" value="DNAJ HOMOLOG 1, MITOCHONDRIAL-RELATED"/>
    <property type="match status" value="1"/>
</dbReference>
<comment type="caution">
    <text evidence="7">The sequence shown here is derived from an EMBL/GenBank/DDBJ whole genome shotgun (WGS) entry which is preliminary data.</text>
</comment>
<gene>
    <name evidence="7" type="ORF">A2871_03700</name>
</gene>
<keyword evidence="1" id="KW-0479">Metal-binding</keyword>
<dbReference type="PROSITE" id="PS00636">
    <property type="entry name" value="DNAJ_1"/>
    <property type="match status" value="1"/>
</dbReference>
<evidence type="ECO:0000256" key="4">
    <source>
        <dbReference type="ARBA" id="ARBA00022833"/>
    </source>
</evidence>
<organism evidence="7 8">
    <name type="scientific">Candidatus Daviesbacteria bacterium RIFCSPHIGHO2_01_FULL_41_23</name>
    <dbReference type="NCBI Taxonomy" id="1797764"/>
    <lineage>
        <taxon>Bacteria</taxon>
        <taxon>Candidatus Daviesiibacteriota</taxon>
    </lineage>
</organism>
<dbReference type="GO" id="GO:0042026">
    <property type="term" value="P:protein refolding"/>
    <property type="evidence" value="ECO:0007669"/>
    <property type="project" value="TreeGrafter"/>
</dbReference>
<dbReference type="Gene3D" id="1.10.287.110">
    <property type="entry name" value="DnaJ domain"/>
    <property type="match status" value="1"/>
</dbReference>
<dbReference type="CDD" id="cd06257">
    <property type="entry name" value="DnaJ"/>
    <property type="match status" value="1"/>
</dbReference>
<dbReference type="PROSITE" id="PS50076">
    <property type="entry name" value="DNAJ_2"/>
    <property type="match status" value="1"/>
</dbReference>
<dbReference type="InterPro" id="IPR002939">
    <property type="entry name" value="DnaJ_C"/>
</dbReference>
<dbReference type="CDD" id="cd10747">
    <property type="entry name" value="DnaJ_C"/>
    <property type="match status" value="1"/>
</dbReference>
<dbReference type="GO" id="GO:0008270">
    <property type="term" value="F:zinc ion binding"/>
    <property type="evidence" value="ECO:0007669"/>
    <property type="project" value="UniProtKB-KW"/>
</dbReference>
<dbReference type="InterPro" id="IPR001623">
    <property type="entry name" value="DnaJ_domain"/>
</dbReference>
<name>A0A1F5IQC6_9BACT</name>
<dbReference type="Proteomes" id="UP000176336">
    <property type="component" value="Unassembled WGS sequence"/>
</dbReference>
<dbReference type="SUPFAM" id="SSF49493">
    <property type="entry name" value="HSP40/DnaJ peptide-binding domain"/>
    <property type="match status" value="2"/>
</dbReference>
<evidence type="ECO:0000259" key="6">
    <source>
        <dbReference type="PROSITE" id="PS50076"/>
    </source>
</evidence>
<evidence type="ECO:0000313" key="8">
    <source>
        <dbReference type="Proteomes" id="UP000176336"/>
    </source>
</evidence>
<keyword evidence="4" id="KW-0862">Zinc</keyword>
<dbReference type="EMBL" id="MFCR01000011">
    <property type="protein sequence ID" value="OGE18574.1"/>
    <property type="molecule type" value="Genomic_DNA"/>
</dbReference>
<sequence length="312" mass="34179">MSKRDYYEILGVAKGASDAEIKSAYRKLARKHHPDIDKSAGATERFKELGEAYQVLSDPQKKGAYDQFGHAAFDRSAGFGGGGSGGAGGFNPFGGGGGWQQYSWSSGGSGGAGPNVQFDFEGFEDPFELFAQIFGGGSPFGQARRRPSYQLNLNFDEAVKGVTKEVEVESRDQHGRLTRKRMKIKVPAGVNNGTKMRFGELDIIFNVGKSPQFLREGADIFSEITVNIPQLVLGDIFEVDTVHGKVKVRVPPGTQPGSLVKLKSKGVSRLDSHSFGDHYVRVNLDVPQHPSKQEKQLYEELKNLSSKKKSWF</sequence>
<evidence type="ECO:0000256" key="1">
    <source>
        <dbReference type="ARBA" id="ARBA00022723"/>
    </source>
</evidence>
<evidence type="ECO:0000256" key="2">
    <source>
        <dbReference type="ARBA" id="ARBA00022737"/>
    </source>
</evidence>
<dbReference type="Pfam" id="PF01556">
    <property type="entry name" value="DnaJ_C"/>
    <property type="match status" value="1"/>
</dbReference>
<reference evidence="7 8" key="1">
    <citation type="journal article" date="2016" name="Nat. Commun.">
        <title>Thousands of microbial genomes shed light on interconnected biogeochemical processes in an aquifer system.</title>
        <authorList>
            <person name="Anantharaman K."/>
            <person name="Brown C.T."/>
            <person name="Hug L.A."/>
            <person name="Sharon I."/>
            <person name="Castelle C.J."/>
            <person name="Probst A.J."/>
            <person name="Thomas B.C."/>
            <person name="Singh A."/>
            <person name="Wilkins M.J."/>
            <person name="Karaoz U."/>
            <person name="Brodie E.L."/>
            <person name="Williams K.H."/>
            <person name="Hubbard S.S."/>
            <person name="Banfield J.F."/>
        </authorList>
    </citation>
    <scope>NUCLEOTIDE SEQUENCE [LARGE SCALE GENOMIC DNA]</scope>
</reference>
<dbReference type="GO" id="GO:0051082">
    <property type="term" value="F:unfolded protein binding"/>
    <property type="evidence" value="ECO:0007669"/>
    <property type="project" value="InterPro"/>
</dbReference>
<dbReference type="InterPro" id="IPR008971">
    <property type="entry name" value="HSP40/DnaJ_pept-bd"/>
</dbReference>
<keyword evidence="3" id="KW-0863">Zinc-finger</keyword>
<dbReference type="Gene3D" id="2.60.260.20">
    <property type="entry name" value="Urease metallochaperone UreE, N-terminal domain"/>
    <property type="match status" value="2"/>
</dbReference>
<dbReference type="PRINTS" id="PR00625">
    <property type="entry name" value="JDOMAIN"/>
</dbReference>
<dbReference type="SUPFAM" id="SSF46565">
    <property type="entry name" value="Chaperone J-domain"/>
    <property type="match status" value="1"/>
</dbReference>
<evidence type="ECO:0000256" key="3">
    <source>
        <dbReference type="ARBA" id="ARBA00022771"/>
    </source>
</evidence>
<dbReference type="InterPro" id="IPR036869">
    <property type="entry name" value="J_dom_sf"/>
</dbReference>
<dbReference type="FunFam" id="2.60.260.20:FF:000005">
    <property type="entry name" value="Chaperone protein dnaJ 1, mitochondrial"/>
    <property type="match status" value="1"/>
</dbReference>
<proteinExistence type="predicted"/>
<evidence type="ECO:0000313" key="7">
    <source>
        <dbReference type="EMBL" id="OGE18574.1"/>
    </source>
</evidence>
<evidence type="ECO:0000256" key="5">
    <source>
        <dbReference type="ARBA" id="ARBA00023186"/>
    </source>
</evidence>
<protein>
    <recommendedName>
        <fullName evidence="6">J domain-containing protein</fullName>
    </recommendedName>
</protein>
<accession>A0A1F5IQC6</accession>
<dbReference type="PANTHER" id="PTHR43096">
    <property type="entry name" value="DNAJ HOMOLOG 1, MITOCHONDRIAL-RELATED"/>
    <property type="match status" value="1"/>
</dbReference>
<keyword evidence="2" id="KW-0677">Repeat</keyword>
<keyword evidence="5" id="KW-0143">Chaperone</keyword>